<evidence type="ECO:0000313" key="1">
    <source>
        <dbReference type="EMBL" id="TRX99344.1"/>
    </source>
</evidence>
<reference evidence="1 2" key="1">
    <citation type="submission" date="2019-07" db="EMBL/GenBank/DDBJ databases">
        <title>Genome sequence of Acholeplasma laidlawii strain with increased resistance to erythromycin.</title>
        <authorList>
            <person name="Medvedeva E.S."/>
            <person name="Baranova N.B."/>
            <person name="Siniagina M.N."/>
            <person name="Mouzykantov A."/>
            <person name="Chernova O.A."/>
            <person name="Chernov V.M."/>
        </authorList>
    </citation>
    <scope>NUCLEOTIDE SEQUENCE [LARGE SCALE GENOMIC DNA]</scope>
    <source>
        <strain evidence="1 2">PG8REry</strain>
    </source>
</reference>
<sequence length="171" mass="20090">MKLLDILELRFKKHPHRHEGVTWDSVFQKINQDPNKLTILQKMEDSGGEIDIIAFEGKLYYVDFSKESPNRRSFCYDEKAWHDRKKFKPESSVEKDINNLGSKLVTEAMYLYMQTLEDFDLKTSSWIATPKSIRDLGGALNAEKRYGRAFIFHNGADSYYQSRGYRSYIEI</sequence>
<accession>A0A553IGL7</accession>
<evidence type="ECO:0000313" key="2">
    <source>
        <dbReference type="Proteomes" id="UP000315938"/>
    </source>
</evidence>
<gene>
    <name evidence="1" type="ORF">FNV44_06495</name>
</gene>
<organism evidence="1 2">
    <name type="scientific">Acholeplasma laidlawii</name>
    <dbReference type="NCBI Taxonomy" id="2148"/>
    <lineage>
        <taxon>Bacteria</taxon>
        <taxon>Bacillati</taxon>
        <taxon>Mycoplasmatota</taxon>
        <taxon>Mollicutes</taxon>
        <taxon>Acholeplasmatales</taxon>
        <taxon>Acholeplasmataceae</taxon>
        <taxon>Acholeplasma</taxon>
    </lineage>
</organism>
<dbReference type="Pfam" id="PF14066">
    <property type="entry name" value="DUF4256"/>
    <property type="match status" value="1"/>
</dbReference>
<dbReference type="Proteomes" id="UP000315938">
    <property type="component" value="Unassembled WGS sequence"/>
</dbReference>
<name>A0A553IGL7_ACHLA</name>
<dbReference type="RefSeq" id="WP_012243312.1">
    <property type="nucleotide sequence ID" value="NZ_JACAOE010000002.1"/>
</dbReference>
<comment type="caution">
    <text evidence="1">The sequence shown here is derived from an EMBL/GenBank/DDBJ whole genome shotgun (WGS) entry which is preliminary data.</text>
</comment>
<dbReference type="OMA" id="FCDRRYD"/>
<dbReference type="GeneID" id="41339519"/>
<dbReference type="AlphaFoldDB" id="A0A553IGL7"/>
<proteinExistence type="predicted"/>
<dbReference type="InterPro" id="IPR025352">
    <property type="entry name" value="DUF4256"/>
</dbReference>
<protein>
    <submittedName>
        <fullName evidence="1">DUF4256 domain-containing protein</fullName>
    </submittedName>
</protein>
<dbReference type="EMBL" id="VKID01000002">
    <property type="protein sequence ID" value="TRX99344.1"/>
    <property type="molecule type" value="Genomic_DNA"/>
</dbReference>